<feature type="region of interest" description="Disordered" evidence="1">
    <location>
        <begin position="1"/>
        <end position="31"/>
    </location>
</feature>
<comment type="caution">
    <text evidence="2">The sequence shown here is derived from an EMBL/GenBank/DDBJ whole genome shotgun (WGS) entry which is preliminary data.</text>
</comment>
<feature type="compositionally biased region" description="Acidic residues" evidence="1">
    <location>
        <begin position="89"/>
        <end position="104"/>
    </location>
</feature>
<dbReference type="EMBL" id="RYUY01000004">
    <property type="protein sequence ID" value="RYQ39374.1"/>
    <property type="molecule type" value="Genomic_DNA"/>
</dbReference>
<organism evidence="2 3">
    <name type="scientific">Bifidobacterium pseudolongum subsp. globosum</name>
    <dbReference type="NCBI Taxonomy" id="1690"/>
    <lineage>
        <taxon>Bacteria</taxon>
        <taxon>Bacillati</taxon>
        <taxon>Actinomycetota</taxon>
        <taxon>Actinomycetes</taxon>
        <taxon>Bifidobacteriales</taxon>
        <taxon>Bifidobacteriaceae</taxon>
        <taxon>Bifidobacterium</taxon>
    </lineage>
</organism>
<evidence type="ECO:0000313" key="2">
    <source>
        <dbReference type="EMBL" id="RYQ39374.1"/>
    </source>
</evidence>
<reference evidence="2 3" key="1">
    <citation type="submission" date="2018-12" db="EMBL/GenBank/DDBJ databases">
        <title>Unveiling genomic diversity among members of the Bifidobacterium pseudolongum species, a widely distributed gut commensal of the animal kingdom.</title>
        <authorList>
            <person name="Lugli G.A."/>
            <person name="Duranti S."/>
            <person name="Albert K."/>
            <person name="Mancabelli L."/>
            <person name="Napoli S."/>
            <person name="Viappiani A."/>
            <person name="Anzalone R."/>
            <person name="Longhi G."/>
            <person name="Milani C."/>
            <person name="Turroni F."/>
            <person name="Alessandri G."/>
            <person name="Sela D.A."/>
            <person name="Van Sinderen D."/>
            <person name="Ventura M."/>
        </authorList>
    </citation>
    <scope>NUCLEOTIDE SEQUENCE [LARGE SCALE GENOMIC DNA]</scope>
    <source>
        <strain evidence="2 3">2001B</strain>
    </source>
</reference>
<feature type="region of interest" description="Disordered" evidence="1">
    <location>
        <begin position="76"/>
        <end position="104"/>
    </location>
</feature>
<dbReference type="Proteomes" id="UP000293208">
    <property type="component" value="Unassembled WGS sequence"/>
</dbReference>
<dbReference type="RefSeq" id="WP_242506371.1">
    <property type="nucleotide sequence ID" value="NZ_RYUY01000004.1"/>
</dbReference>
<name>A0A4Q5AYW5_9BIFI</name>
<sequence length="104" mass="11050">MASRSVASASGRKATAARKTHTISNAAKSGDRRRLLVAMRNRIASDLDAGRIASRDLASLTKRLMDIAAEIERIDKGTSKANPVADALDMADEPIGDDDERDAG</sequence>
<proteinExistence type="predicted"/>
<evidence type="ECO:0008006" key="4">
    <source>
        <dbReference type="Google" id="ProtNLM"/>
    </source>
</evidence>
<protein>
    <recommendedName>
        <fullName evidence="4">Terminase small subunit</fullName>
    </recommendedName>
</protein>
<dbReference type="AlphaFoldDB" id="A0A4Q5AYW5"/>
<accession>A0A4Q5AYW5</accession>
<gene>
    <name evidence="2" type="ORF">PG2001B_1115</name>
</gene>
<evidence type="ECO:0000313" key="3">
    <source>
        <dbReference type="Proteomes" id="UP000293208"/>
    </source>
</evidence>
<evidence type="ECO:0000256" key="1">
    <source>
        <dbReference type="SAM" id="MobiDB-lite"/>
    </source>
</evidence>